<gene>
    <name evidence="6" type="ORF">AB4922_05810</name>
</gene>
<dbReference type="CDD" id="cd05466">
    <property type="entry name" value="PBP2_LTTR_substrate"/>
    <property type="match status" value="1"/>
</dbReference>
<dbReference type="InterPro" id="IPR036388">
    <property type="entry name" value="WH-like_DNA-bd_sf"/>
</dbReference>
<accession>A0AB39J777</accession>
<dbReference type="GO" id="GO:0003700">
    <property type="term" value="F:DNA-binding transcription factor activity"/>
    <property type="evidence" value="ECO:0007669"/>
    <property type="project" value="InterPro"/>
</dbReference>
<dbReference type="GO" id="GO:0003677">
    <property type="term" value="F:DNA binding"/>
    <property type="evidence" value="ECO:0007669"/>
    <property type="project" value="UniProtKB-KW"/>
</dbReference>
<dbReference type="AlphaFoldDB" id="A0AB39J777"/>
<keyword evidence="3" id="KW-0238">DNA-binding</keyword>
<evidence type="ECO:0000259" key="5">
    <source>
        <dbReference type="PROSITE" id="PS50931"/>
    </source>
</evidence>
<dbReference type="Gene3D" id="3.40.190.290">
    <property type="match status" value="1"/>
</dbReference>
<dbReference type="Pfam" id="PF03466">
    <property type="entry name" value="LysR_substrate"/>
    <property type="match status" value="1"/>
</dbReference>
<dbReference type="PRINTS" id="PR00039">
    <property type="entry name" value="HTHLYSR"/>
</dbReference>
<evidence type="ECO:0000256" key="4">
    <source>
        <dbReference type="ARBA" id="ARBA00023163"/>
    </source>
</evidence>
<dbReference type="RefSeq" id="WP_148780220.1">
    <property type="nucleotide sequence ID" value="NZ_CP162911.1"/>
</dbReference>
<dbReference type="FunFam" id="1.10.10.10:FF:000001">
    <property type="entry name" value="LysR family transcriptional regulator"/>
    <property type="match status" value="1"/>
</dbReference>
<keyword evidence="2" id="KW-0805">Transcription regulation</keyword>
<dbReference type="InterPro" id="IPR036390">
    <property type="entry name" value="WH_DNA-bd_sf"/>
</dbReference>
<dbReference type="PROSITE" id="PS50931">
    <property type="entry name" value="HTH_LYSR"/>
    <property type="match status" value="1"/>
</dbReference>
<dbReference type="InterPro" id="IPR000847">
    <property type="entry name" value="LysR_HTH_N"/>
</dbReference>
<dbReference type="InterPro" id="IPR005119">
    <property type="entry name" value="LysR_subst-bd"/>
</dbReference>
<evidence type="ECO:0000256" key="1">
    <source>
        <dbReference type="ARBA" id="ARBA00009437"/>
    </source>
</evidence>
<feature type="domain" description="HTH lysR-type" evidence="5">
    <location>
        <begin position="1"/>
        <end position="58"/>
    </location>
</feature>
<name>A0AB39J777_9BACI</name>
<dbReference type="PANTHER" id="PTHR30419">
    <property type="entry name" value="HTH-TYPE TRANSCRIPTIONAL REGULATOR YBHD"/>
    <property type="match status" value="1"/>
</dbReference>
<reference evidence="6" key="1">
    <citation type="submission" date="2024-07" db="EMBL/GenBank/DDBJ databases">
        <authorList>
            <person name="Wang K."/>
            <person name="Liang S."/>
            <person name="Wang S."/>
        </authorList>
    </citation>
    <scope>NUCLEOTIDE SEQUENCE</scope>
    <source>
        <strain evidence="6">KW1</strain>
    </source>
</reference>
<dbReference type="GO" id="GO:0005829">
    <property type="term" value="C:cytosol"/>
    <property type="evidence" value="ECO:0007669"/>
    <property type="project" value="TreeGrafter"/>
</dbReference>
<sequence length="304" mass="34752">MELKQLEYFYTMCQELHFTKAAEKVGISQPSLSQQIKLLEHEIGTPLFDRIGKKTTLTESGKLLLKYTRNIFHEIEQAKISINELNGLQRGSISIGTLLTVENYLIPPALFKFHQQYPAVKISVLGLRTGDIQKHLIENRVDLGIVFLPMKGDEFETISLYTEDMAFAVPVKHPLAQREKLGLEVLEETASILFPEQFYIRQFINKSCKDIGFLPNPIFEVTTMQSLINMVVDGIGITVLPTPYLEYLNEPQLKIIPIKNANLIRSVGIVYRKDKHLGAAIHIFIDILKEIAFDLNYVYESRKK</sequence>
<proteinExistence type="inferred from homology"/>
<dbReference type="InterPro" id="IPR050950">
    <property type="entry name" value="HTH-type_LysR_regulators"/>
</dbReference>
<dbReference type="Gene3D" id="1.10.10.10">
    <property type="entry name" value="Winged helix-like DNA-binding domain superfamily/Winged helix DNA-binding domain"/>
    <property type="match status" value="1"/>
</dbReference>
<dbReference type="SUPFAM" id="SSF46785">
    <property type="entry name" value="Winged helix' DNA-binding domain"/>
    <property type="match status" value="1"/>
</dbReference>
<protein>
    <submittedName>
        <fullName evidence="6">LysR family transcriptional regulator</fullName>
    </submittedName>
</protein>
<comment type="similarity">
    <text evidence="1">Belongs to the LysR transcriptional regulatory family.</text>
</comment>
<organism evidence="6">
    <name type="scientific">Bacillus aerius</name>
    <dbReference type="NCBI Taxonomy" id="293388"/>
    <lineage>
        <taxon>Bacteria</taxon>
        <taxon>Bacillati</taxon>
        <taxon>Bacillota</taxon>
        <taxon>Bacilli</taxon>
        <taxon>Bacillales</taxon>
        <taxon>Bacillaceae</taxon>
        <taxon>Bacillus</taxon>
    </lineage>
</organism>
<evidence type="ECO:0000256" key="2">
    <source>
        <dbReference type="ARBA" id="ARBA00023015"/>
    </source>
</evidence>
<evidence type="ECO:0000256" key="3">
    <source>
        <dbReference type="ARBA" id="ARBA00023125"/>
    </source>
</evidence>
<keyword evidence="4" id="KW-0804">Transcription</keyword>
<dbReference type="SUPFAM" id="SSF53850">
    <property type="entry name" value="Periplasmic binding protein-like II"/>
    <property type="match status" value="1"/>
</dbReference>
<dbReference type="EMBL" id="CP162911">
    <property type="protein sequence ID" value="XDL62458.1"/>
    <property type="molecule type" value="Genomic_DNA"/>
</dbReference>
<evidence type="ECO:0000313" key="6">
    <source>
        <dbReference type="EMBL" id="XDL62458.1"/>
    </source>
</evidence>
<dbReference type="Pfam" id="PF00126">
    <property type="entry name" value="HTH_1"/>
    <property type="match status" value="1"/>
</dbReference>